<gene>
    <name evidence="1" type="ORF">UFOPK3954_02120</name>
</gene>
<name>A0A6J7PVE7_9ZZZZ</name>
<dbReference type="EMBL" id="CAFBON010000288">
    <property type="protein sequence ID" value="CAB5007263.1"/>
    <property type="molecule type" value="Genomic_DNA"/>
</dbReference>
<proteinExistence type="predicted"/>
<protein>
    <submittedName>
        <fullName evidence="1">Unannotated protein</fullName>
    </submittedName>
</protein>
<dbReference type="AlphaFoldDB" id="A0A6J7PVE7"/>
<accession>A0A6J7PVE7</accession>
<sequence length="47" mass="4856">MMVIACASVPAYSSQILSPPSHSIHACFSHGGHGAAMCHTVSSDERS</sequence>
<reference evidence="1" key="1">
    <citation type="submission" date="2020-05" db="EMBL/GenBank/DDBJ databases">
        <authorList>
            <person name="Chiriac C."/>
            <person name="Salcher M."/>
            <person name="Ghai R."/>
            <person name="Kavagutti S V."/>
        </authorList>
    </citation>
    <scope>NUCLEOTIDE SEQUENCE</scope>
</reference>
<organism evidence="1">
    <name type="scientific">freshwater metagenome</name>
    <dbReference type="NCBI Taxonomy" id="449393"/>
    <lineage>
        <taxon>unclassified sequences</taxon>
        <taxon>metagenomes</taxon>
        <taxon>ecological metagenomes</taxon>
    </lineage>
</organism>
<evidence type="ECO:0000313" key="1">
    <source>
        <dbReference type="EMBL" id="CAB5007263.1"/>
    </source>
</evidence>